<reference evidence="2" key="2">
    <citation type="journal article" date="2021" name="Genome Biol. Evol.">
        <title>Developing a high-quality reference genome for a parasitic bivalve with doubly uniparental inheritance (Bivalvia: Unionida).</title>
        <authorList>
            <person name="Smith C.H."/>
        </authorList>
    </citation>
    <scope>NUCLEOTIDE SEQUENCE</scope>
    <source>
        <strain evidence="2">CHS0354</strain>
        <tissue evidence="2">Mantle</tissue>
    </source>
</reference>
<dbReference type="InterPro" id="IPR007110">
    <property type="entry name" value="Ig-like_dom"/>
</dbReference>
<reference evidence="2" key="1">
    <citation type="journal article" date="2021" name="Genome Biol. Evol.">
        <title>A High-Quality Reference Genome for a Parasitic Bivalve with Doubly Uniparental Inheritance (Bivalvia: Unionida).</title>
        <authorList>
            <person name="Smith C.H."/>
        </authorList>
    </citation>
    <scope>NUCLEOTIDE SEQUENCE</scope>
    <source>
        <strain evidence="2">CHS0354</strain>
    </source>
</reference>
<dbReference type="AlphaFoldDB" id="A0AAE0S1Q8"/>
<protein>
    <recommendedName>
        <fullName evidence="1">Ig-like domain-containing protein</fullName>
    </recommendedName>
</protein>
<keyword evidence="3" id="KW-1185">Reference proteome</keyword>
<proteinExistence type="predicted"/>
<organism evidence="2 3">
    <name type="scientific">Potamilus streckersoni</name>
    <dbReference type="NCBI Taxonomy" id="2493646"/>
    <lineage>
        <taxon>Eukaryota</taxon>
        <taxon>Metazoa</taxon>
        <taxon>Spiralia</taxon>
        <taxon>Lophotrochozoa</taxon>
        <taxon>Mollusca</taxon>
        <taxon>Bivalvia</taxon>
        <taxon>Autobranchia</taxon>
        <taxon>Heteroconchia</taxon>
        <taxon>Palaeoheterodonta</taxon>
        <taxon>Unionida</taxon>
        <taxon>Unionoidea</taxon>
        <taxon>Unionidae</taxon>
        <taxon>Ambleminae</taxon>
        <taxon>Lampsilini</taxon>
        <taxon>Potamilus</taxon>
    </lineage>
</organism>
<dbReference type="SUPFAM" id="SSF48726">
    <property type="entry name" value="Immunoglobulin"/>
    <property type="match status" value="1"/>
</dbReference>
<evidence type="ECO:0000313" key="3">
    <source>
        <dbReference type="Proteomes" id="UP001195483"/>
    </source>
</evidence>
<dbReference type="CDD" id="cd00096">
    <property type="entry name" value="Ig"/>
    <property type="match status" value="1"/>
</dbReference>
<dbReference type="InterPro" id="IPR036179">
    <property type="entry name" value="Ig-like_dom_sf"/>
</dbReference>
<dbReference type="InterPro" id="IPR013783">
    <property type="entry name" value="Ig-like_fold"/>
</dbReference>
<evidence type="ECO:0000259" key="1">
    <source>
        <dbReference type="PROSITE" id="PS50835"/>
    </source>
</evidence>
<accession>A0AAE0S1Q8</accession>
<dbReference type="EMBL" id="JAEAOA010001522">
    <property type="protein sequence ID" value="KAK3583478.1"/>
    <property type="molecule type" value="Genomic_DNA"/>
</dbReference>
<dbReference type="Proteomes" id="UP001195483">
    <property type="component" value="Unassembled WGS sequence"/>
</dbReference>
<sequence length="111" mass="13134">MEDRDFDVSRPKSAIQDETRIPKIDIFRRNVSYSSVVLKCYSFRNFKGTFSWMVNGSLIKHNDKYSPDNDFLSVRHLTDEDRKNLYTCKEPGSKLESDPFRIKICKLRNMC</sequence>
<comment type="caution">
    <text evidence="2">The sequence shown here is derived from an EMBL/GenBank/DDBJ whole genome shotgun (WGS) entry which is preliminary data.</text>
</comment>
<dbReference type="Gene3D" id="2.60.40.10">
    <property type="entry name" value="Immunoglobulins"/>
    <property type="match status" value="1"/>
</dbReference>
<reference evidence="2" key="3">
    <citation type="submission" date="2023-05" db="EMBL/GenBank/DDBJ databases">
        <authorList>
            <person name="Smith C.H."/>
        </authorList>
    </citation>
    <scope>NUCLEOTIDE SEQUENCE</scope>
    <source>
        <strain evidence="2">CHS0354</strain>
        <tissue evidence="2">Mantle</tissue>
    </source>
</reference>
<feature type="domain" description="Ig-like" evidence="1">
    <location>
        <begin position="22"/>
        <end position="88"/>
    </location>
</feature>
<evidence type="ECO:0000313" key="2">
    <source>
        <dbReference type="EMBL" id="KAK3583478.1"/>
    </source>
</evidence>
<dbReference type="PROSITE" id="PS50835">
    <property type="entry name" value="IG_LIKE"/>
    <property type="match status" value="1"/>
</dbReference>
<gene>
    <name evidence="2" type="ORF">CHS0354_025610</name>
</gene>
<name>A0AAE0S1Q8_9BIVA</name>